<evidence type="ECO:0000313" key="2">
    <source>
        <dbReference type="EMBL" id="PUA88072.1"/>
    </source>
</evidence>
<evidence type="ECO:0000256" key="1">
    <source>
        <dbReference type="SAM" id="SignalP"/>
    </source>
</evidence>
<organism evidence="2 3">
    <name type="scientific">Toxoplasma gondii TgCATBr9</name>
    <dbReference type="NCBI Taxonomy" id="943120"/>
    <lineage>
        <taxon>Eukaryota</taxon>
        <taxon>Sar</taxon>
        <taxon>Alveolata</taxon>
        <taxon>Apicomplexa</taxon>
        <taxon>Conoidasida</taxon>
        <taxon>Coccidia</taxon>
        <taxon>Eucoccidiorida</taxon>
        <taxon>Eimeriorina</taxon>
        <taxon>Sarcocystidae</taxon>
        <taxon>Toxoplasma</taxon>
    </lineage>
</organism>
<evidence type="ECO:0008006" key="4">
    <source>
        <dbReference type="Google" id="ProtNLM"/>
    </source>
</evidence>
<dbReference type="EMBL" id="AFHV02001823">
    <property type="protein sequence ID" value="PUA88072.1"/>
    <property type="molecule type" value="Genomic_DNA"/>
</dbReference>
<comment type="caution">
    <text evidence="2">The sequence shown here is derived from an EMBL/GenBank/DDBJ whole genome shotgun (WGS) entry which is preliminary data.</text>
</comment>
<protein>
    <recommendedName>
        <fullName evidence="4">Transmembrane protein</fullName>
    </recommendedName>
</protein>
<dbReference type="AlphaFoldDB" id="A0A2T6IRV6"/>
<gene>
    <name evidence="2" type="ORF">TGBR9_382550</name>
</gene>
<name>A0A2T6IRV6_TOXGO</name>
<feature type="signal peptide" evidence="1">
    <location>
        <begin position="1"/>
        <end position="20"/>
    </location>
</feature>
<accession>A0A2T6IRV6</accession>
<proteinExistence type="predicted"/>
<feature type="chain" id="PRO_5015607294" description="Transmembrane protein" evidence="1">
    <location>
        <begin position="21"/>
        <end position="104"/>
    </location>
</feature>
<reference evidence="2 3" key="1">
    <citation type="journal article" date="2016" name="Nat. Commun.">
        <title>Local admixture of amplified and diversified secreted pathogenesis determinants shapes mosaic Toxoplasma gondii genomes.</title>
        <authorList>
            <person name="Lorenzi H."/>
            <person name="Khan A."/>
            <person name="Behnke M.S."/>
            <person name="Namasivayam S."/>
            <person name="Swapna L.S."/>
            <person name="Hadjithomas M."/>
            <person name="Karamycheva S."/>
            <person name="Pinney D."/>
            <person name="Brunk B.P."/>
            <person name="Ajioka J.W."/>
            <person name="Ajzenberg D."/>
            <person name="Boothroyd J.C."/>
            <person name="Boyle J.P."/>
            <person name="Darde M.L."/>
            <person name="Diaz-Miranda M.A."/>
            <person name="Dubey J.P."/>
            <person name="Fritz H.M."/>
            <person name="Gennari S.M."/>
            <person name="Gregory B.D."/>
            <person name="Kim K."/>
            <person name="Saeij J.P."/>
            <person name="Su C."/>
            <person name="White M.W."/>
            <person name="Zhu X.Q."/>
            <person name="Howe D.K."/>
            <person name="Rosenthal B.M."/>
            <person name="Grigg M.E."/>
            <person name="Parkinson J."/>
            <person name="Liu L."/>
            <person name="Kissinger J.C."/>
            <person name="Roos D.S."/>
            <person name="Sibley L.D."/>
        </authorList>
    </citation>
    <scope>NUCLEOTIDE SEQUENCE [LARGE SCALE GENOMIC DNA]</scope>
    <source>
        <strain evidence="2 3">TgCATBr9</strain>
    </source>
</reference>
<dbReference type="Proteomes" id="UP000244488">
    <property type="component" value="Unassembled WGS sequence"/>
</dbReference>
<sequence length="104" mass="12084">MKPLGDCVLFLVSFSSVCTSLHHCFPQERPKFLHIRLTISLTRETHIESRRNCRFRRHAARSSTQTLPVFPIPKPRMQAEEGLSLKSSWIQFALRPYALDTTCR</sequence>
<evidence type="ECO:0000313" key="3">
    <source>
        <dbReference type="Proteomes" id="UP000244488"/>
    </source>
</evidence>
<dbReference type="VEuPathDB" id="ToxoDB:TGBR9_382550"/>
<keyword evidence="1" id="KW-0732">Signal</keyword>